<sequence>MKGIPNSTNTLTELLALMQGLKIAKDNHLMPLEISTDSIEVINFINNGHESYSFIICECRSLMQLLGDTKLSHTYREQNKVVDLLAKEGAKKQLFERTRTLQVPPMFVNEAVWADILGTTYLREVLTQNSNLIATNATIYTGNITIPLFGNDT</sequence>
<dbReference type="InterPro" id="IPR044730">
    <property type="entry name" value="RNase_H-like_dom_plant"/>
</dbReference>
<protein>
    <recommendedName>
        <fullName evidence="1">RNase H type-1 domain-containing protein</fullName>
    </recommendedName>
</protein>
<accession>A0AAN8UCS3</accession>
<keyword evidence="3" id="KW-1185">Reference proteome</keyword>
<dbReference type="SUPFAM" id="SSF53098">
    <property type="entry name" value="Ribonuclease H-like"/>
    <property type="match status" value="1"/>
</dbReference>
<dbReference type="GO" id="GO:0004523">
    <property type="term" value="F:RNA-DNA hybrid ribonuclease activity"/>
    <property type="evidence" value="ECO:0007669"/>
    <property type="project" value="InterPro"/>
</dbReference>
<dbReference type="AlphaFoldDB" id="A0AAN8UCS3"/>
<feature type="domain" description="RNase H type-1" evidence="1">
    <location>
        <begin position="5"/>
        <end position="88"/>
    </location>
</feature>
<dbReference type="InterPro" id="IPR053151">
    <property type="entry name" value="RNase_H-like"/>
</dbReference>
<dbReference type="PANTHER" id="PTHR47723">
    <property type="entry name" value="OS05G0353850 PROTEIN"/>
    <property type="match status" value="1"/>
</dbReference>
<dbReference type="Gene3D" id="3.30.420.10">
    <property type="entry name" value="Ribonuclease H-like superfamily/Ribonuclease H"/>
    <property type="match status" value="1"/>
</dbReference>
<dbReference type="EMBL" id="JBANQN010000001">
    <property type="protein sequence ID" value="KAK6803725.1"/>
    <property type="molecule type" value="Genomic_DNA"/>
</dbReference>
<organism evidence="2 3">
    <name type="scientific">Solanum bulbocastanum</name>
    <name type="common">Wild potato</name>
    <dbReference type="NCBI Taxonomy" id="147425"/>
    <lineage>
        <taxon>Eukaryota</taxon>
        <taxon>Viridiplantae</taxon>
        <taxon>Streptophyta</taxon>
        <taxon>Embryophyta</taxon>
        <taxon>Tracheophyta</taxon>
        <taxon>Spermatophyta</taxon>
        <taxon>Magnoliopsida</taxon>
        <taxon>eudicotyledons</taxon>
        <taxon>Gunneridae</taxon>
        <taxon>Pentapetalae</taxon>
        <taxon>asterids</taxon>
        <taxon>lamiids</taxon>
        <taxon>Solanales</taxon>
        <taxon>Solanaceae</taxon>
        <taxon>Solanoideae</taxon>
        <taxon>Solaneae</taxon>
        <taxon>Solanum</taxon>
    </lineage>
</organism>
<dbReference type="PANTHER" id="PTHR47723:SF23">
    <property type="entry name" value="REVERSE TRANSCRIPTASE-LIKE PROTEIN"/>
    <property type="match status" value="1"/>
</dbReference>
<dbReference type="CDD" id="cd06222">
    <property type="entry name" value="RNase_H_like"/>
    <property type="match status" value="1"/>
</dbReference>
<name>A0AAN8UCS3_SOLBU</name>
<dbReference type="GO" id="GO:0003676">
    <property type="term" value="F:nucleic acid binding"/>
    <property type="evidence" value="ECO:0007669"/>
    <property type="project" value="InterPro"/>
</dbReference>
<evidence type="ECO:0000259" key="1">
    <source>
        <dbReference type="Pfam" id="PF13456"/>
    </source>
</evidence>
<comment type="caution">
    <text evidence="2">The sequence shown here is derived from an EMBL/GenBank/DDBJ whole genome shotgun (WGS) entry which is preliminary data.</text>
</comment>
<dbReference type="InterPro" id="IPR036397">
    <property type="entry name" value="RNaseH_sf"/>
</dbReference>
<gene>
    <name evidence="2" type="ORF">RDI58_001509</name>
</gene>
<dbReference type="InterPro" id="IPR002156">
    <property type="entry name" value="RNaseH_domain"/>
</dbReference>
<evidence type="ECO:0000313" key="2">
    <source>
        <dbReference type="EMBL" id="KAK6803725.1"/>
    </source>
</evidence>
<dbReference type="Pfam" id="PF13456">
    <property type="entry name" value="RVT_3"/>
    <property type="match status" value="1"/>
</dbReference>
<dbReference type="InterPro" id="IPR012337">
    <property type="entry name" value="RNaseH-like_sf"/>
</dbReference>
<proteinExistence type="predicted"/>
<evidence type="ECO:0000313" key="3">
    <source>
        <dbReference type="Proteomes" id="UP001371456"/>
    </source>
</evidence>
<reference evidence="2 3" key="1">
    <citation type="submission" date="2024-02" db="EMBL/GenBank/DDBJ databases">
        <title>de novo genome assembly of Solanum bulbocastanum strain 11H21.</title>
        <authorList>
            <person name="Hosaka A.J."/>
        </authorList>
    </citation>
    <scope>NUCLEOTIDE SEQUENCE [LARGE SCALE GENOMIC DNA]</scope>
    <source>
        <tissue evidence="2">Young leaves</tissue>
    </source>
</reference>
<dbReference type="Proteomes" id="UP001371456">
    <property type="component" value="Unassembled WGS sequence"/>
</dbReference>